<keyword evidence="1" id="KW-0802">TPR repeat</keyword>
<evidence type="ECO:0000313" key="2">
    <source>
        <dbReference type="EMBL" id="SPO32237.1"/>
    </source>
</evidence>
<dbReference type="SUPFAM" id="SSF48452">
    <property type="entry name" value="TPR-like"/>
    <property type="match status" value="1"/>
</dbReference>
<name>A0A5C3ER09_9BASI</name>
<accession>A0A5C3ER09</accession>
<dbReference type="Gene3D" id="1.25.40.10">
    <property type="entry name" value="Tetratricopeptide repeat domain"/>
    <property type="match status" value="1"/>
</dbReference>
<dbReference type="OrthoDB" id="433738at2759"/>
<feature type="repeat" description="TPR" evidence="1">
    <location>
        <begin position="130"/>
        <end position="163"/>
    </location>
</feature>
<dbReference type="SMART" id="SM00028">
    <property type="entry name" value="TPR"/>
    <property type="match status" value="3"/>
</dbReference>
<dbReference type="InterPro" id="IPR011990">
    <property type="entry name" value="TPR-like_helical_dom_sf"/>
</dbReference>
<dbReference type="AlphaFoldDB" id="A0A5C3ER09"/>
<proteinExistence type="predicted"/>
<dbReference type="Proteomes" id="UP000324022">
    <property type="component" value="Unassembled WGS sequence"/>
</dbReference>
<dbReference type="InterPro" id="IPR050754">
    <property type="entry name" value="FKBP4/5/8-like"/>
</dbReference>
<evidence type="ECO:0000256" key="1">
    <source>
        <dbReference type="PROSITE-ProRule" id="PRU00339"/>
    </source>
</evidence>
<dbReference type="PROSITE" id="PS50005">
    <property type="entry name" value="TPR"/>
    <property type="match status" value="2"/>
</dbReference>
<feature type="repeat" description="TPR" evidence="1">
    <location>
        <begin position="96"/>
        <end position="129"/>
    </location>
</feature>
<dbReference type="EMBL" id="OOIN01000043">
    <property type="protein sequence ID" value="SPO32237.1"/>
    <property type="molecule type" value="Genomic_DNA"/>
</dbReference>
<organism evidence="2 3">
    <name type="scientific">Ustilago trichophora</name>
    <dbReference type="NCBI Taxonomy" id="86804"/>
    <lineage>
        <taxon>Eukaryota</taxon>
        <taxon>Fungi</taxon>
        <taxon>Dikarya</taxon>
        <taxon>Basidiomycota</taxon>
        <taxon>Ustilaginomycotina</taxon>
        <taxon>Ustilaginomycetes</taxon>
        <taxon>Ustilaginales</taxon>
        <taxon>Ustilaginaceae</taxon>
        <taxon>Ustilago</taxon>
    </lineage>
</organism>
<evidence type="ECO:0000313" key="3">
    <source>
        <dbReference type="Proteomes" id="UP000324022"/>
    </source>
</evidence>
<dbReference type="PANTHER" id="PTHR46512">
    <property type="entry name" value="PEPTIDYLPROLYL ISOMERASE"/>
    <property type="match status" value="1"/>
</dbReference>
<sequence length="194" mass="21148">MAVIEPVAVNSRDAASVGSQPSGSTSKSGMTIDEQLIKAEELKSSGNQAFEKGELTEALNNWHHSLLYCAGINSFASLYGARSTDAENERAACIASAVYNNMAACYLRQSKWEKAVYAASKTLALAPKNLKALYRRAEAYLELGRNQLAAKDIDIALDLRPEDAVIRKLGERLVQAFEDEEMARQQDRGAKSST</sequence>
<dbReference type="InterPro" id="IPR019734">
    <property type="entry name" value="TPR_rpt"/>
</dbReference>
<protein>
    <submittedName>
        <fullName evidence="2">Related to peptidyl-prolyl cis-trans isomerase</fullName>
    </submittedName>
</protein>
<reference evidence="2 3" key="1">
    <citation type="submission" date="2018-03" db="EMBL/GenBank/DDBJ databases">
        <authorList>
            <person name="Guldener U."/>
        </authorList>
    </citation>
    <scope>NUCLEOTIDE SEQUENCE [LARGE SCALE GENOMIC DNA]</scope>
    <source>
        <strain evidence="2 3">NBRC100155</strain>
    </source>
</reference>
<dbReference type="GO" id="GO:0016853">
    <property type="term" value="F:isomerase activity"/>
    <property type="evidence" value="ECO:0007669"/>
    <property type="project" value="UniProtKB-KW"/>
</dbReference>
<keyword evidence="2" id="KW-0413">Isomerase</keyword>
<keyword evidence="3" id="KW-1185">Reference proteome</keyword>
<gene>
    <name evidence="2" type="ORF">UTRI_02794</name>
</gene>